<dbReference type="AlphaFoldDB" id="A0A4R6SNT3"/>
<name>A0A4R6SNT3_LABRH</name>
<feature type="domain" description="DUF6879" evidence="1">
    <location>
        <begin position="9"/>
        <end position="171"/>
    </location>
</feature>
<dbReference type="OrthoDB" id="3821358at2"/>
<reference evidence="2 3" key="1">
    <citation type="submission" date="2019-03" db="EMBL/GenBank/DDBJ databases">
        <title>Genomic Encyclopedia of Type Strains, Phase IV (KMG-IV): sequencing the most valuable type-strain genomes for metagenomic binning, comparative biology and taxonomic classification.</title>
        <authorList>
            <person name="Goeker M."/>
        </authorList>
    </citation>
    <scope>NUCLEOTIDE SEQUENCE [LARGE SCALE GENOMIC DNA]</scope>
    <source>
        <strain evidence="2 3">DSM 45361</strain>
    </source>
</reference>
<dbReference type="Pfam" id="PF21806">
    <property type="entry name" value="DUF6879"/>
    <property type="match status" value="1"/>
</dbReference>
<dbReference type="EMBL" id="SNXZ01000001">
    <property type="protein sequence ID" value="TDQ05809.1"/>
    <property type="molecule type" value="Genomic_DNA"/>
</dbReference>
<keyword evidence="3" id="KW-1185">Reference proteome</keyword>
<dbReference type="RefSeq" id="WP_133848494.1">
    <property type="nucleotide sequence ID" value="NZ_SNXZ01000001.1"/>
</dbReference>
<organism evidence="2 3">
    <name type="scientific">Labedaea rhizosphaerae</name>
    <dbReference type="NCBI Taxonomy" id="598644"/>
    <lineage>
        <taxon>Bacteria</taxon>
        <taxon>Bacillati</taxon>
        <taxon>Actinomycetota</taxon>
        <taxon>Actinomycetes</taxon>
        <taxon>Pseudonocardiales</taxon>
        <taxon>Pseudonocardiaceae</taxon>
        <taxon>Labedaea</taxon>
    </lineage>
</organism>
<evidence type="ECO:0000313" key="2">
    <source>
        <dbReference type="EMBL" id="TDQ05809.1"/>
    </source>
</evidence>
<gene>
    <name evidence="2" type="ORF">EV186_1011787</name>
</gene>
<dbReference type="InterPro" id="IPR049244">
    <property type="entry name" value="DUF6879"/>
</dbReference>
<proteinExistence type="predicted"/>
<evidence type="ECO:0000259" key="1">
    <source>
        <dbReference type="Pfam" id="PF21806"/>
    </source>
</evidence>
<dbReference type="Proteomes" id="UP000295444">
    <property type="component" value="Unassembled WGS sequence"/>
</dbReference>
<protein>
    <recommendedName>
        <fullName evidence="1">DUF6879 domain-containing protein</fullName>
    </recommendedName>
</protein>
<evidence type="ECO:0000313" key="3">
    <source>
        <dbReference type="Proteomes" id="UP000295444"/>
    </source>
</evidence>
<accession>A0A4R6SNT3</accession>
<comment type="caution">
    <text evidence="2">The sequence shown here is derived from an EMBL/GenBank/DDBJ whole genome shotgun (WGS) entry which is preliminary data.</text>
</comment>
<sequence>MTRLHFAIEDFAALFDTVRRSSWRWECQGFYAIDAGELDSWLAGEAVPSTAEDEAWEEYVRGLRAAGIPFERLRVLADPPTDYERWMLAVTDRSLDIGEDVRWVDRSVVARLGDAPAYDYYIFDDDRVLLLEFDDVKNLTGLVLDDGPDVVARHQRWRDIVWPHAVPHVEMVNARK</sequence>